<name>A0ABN4DDV1_9CORY</name>
<keyword evidence="2 4" id="KW-0813">Transport</keyword>
<dbReference type="PRINTS" id="PR00691">
    <property type="entry name" value="ADHESINB"/>
</dbReference>
<dbReference type="RefSeq" id="WP_051866892.1">
    <property type="nucleotide sequence ID" value="NZ_CP008944.1"/>
</dbReference>
<evidence type="ECO:0008006" key="8">
    <source>
        <dbReference type="Google" id="ProtNLM"/>
    </source>
</evidence>
<dbReference type="EMBL" id="CP008944">
    <property type="protein sequence ID" value="AIG64412.1"/>
    <property type="molecule type" value="Genomic_DNA"/>
</dbReference>
<evidence type="ECO:0000256" key="2">
    <source>
        <dbReference type="ARBA" id="ARBA00022448"/>
    </source>
</evidence>
<dbReference type="PANTHER" id="PTHR42953:SF3">
    <property type="entry name" value="HIGH-AFFINITY ZINC UPTAKE SYSTEM PROTEIN ZNUA"/>
    <property type="match status" value="1"/>
</dbReference>
<evidence type="ECO:0000313" key="6">
    <source>
        <dbReference type="EMBL" id="AIG64412.1"/>
    </source>
</evidence>
<comment type="similarity">
    <text evidence="1 4">Belongs to the bacterial solute-binding protein 9 family.</text>
</comment>
<dbReference type="PRINTS" id="PR00690">
    <property type="entry name" value="ADHESNFAMILY"/>
</dbReference>
<dbReference type="PROSITE" id="PS51257">
    <property type="entry name" value="PROKAR_LIPOPROTEIN"/>
    <property type="match status" value="1"/>
</dbReference>
<evidence type="ECO:0000313" key="7">
    <source>
        <dbReference type="Proteomes" id="UP000028504"/>
    </source>
</evidence>
<feature type="signal peptide" evidence="5">
    <location>
        <begin position="1"/>
        <end position="23"/>
    </location>
</feature>
<dbReference type="Gene3D" id="3.40.50.1980">
    <property type="entry name" value="Nitrogenase molybdenum iron protein domain"/>
    <property type="match status" value="2"/>
</dbReference>
<accession>A0ABN4DDV1</accession>
<sequence length="432" mass="49037">MKKLLTIFIATLCALGMAACSPAAQQASGGDKPVIYASFFPIQSLVQEIVGDEFDVRSFIPPGQDPHLWEPTPRDIAELAEANTLVVNGANMEPWFDQVKDNLPDLDVLQLSDYVELLTYRGASAIGEFGYLAKAPLKKGETYTLDFGHTHEKEMRAAFFTSPETNQKKLVEQGKETMNAEGEPMRQHEHKEIVDGQVEKIAMGHEHGDVSFTPTSDETWYFVADRESEDILNYRLLDKDQNEVPMDPVIDGPSTQTDKVTYDPHSWMSVINGKKYANAIHDFFIERYPDRESEIHNNKREVVNRMTQMQYEYQEKFKEVSRHDFIVNHNAFGYLARDFGLQQRALQGLTTNESPSLSSLTEAIRYVKDNNIQVVFNELGQADPGSRTIVDEVGGKVLPLASMEYVKGDEHPQRDYVDYLQFNMNNLHEGLK</sequence>
<keyword evidence="3 5" id="KW-0732">Signal</keyword>
<evidence type="ECO:0000256" key="4">
    <source>
        <dbReference type="RuleBase" id="RU003512"/>
    </source>
</evidence>
<dbReference type="Pfam" id="PF01297">
    <property type="entry name" value="ZnuA"/>
    <property type="match status" value="1"/>
</dbReference>
<dbReference type="InterPro" id="IPR006129">
    <property type="entry name" value="AdhesinB"/>
</dbReference>
<evidence type="ECO:0000256" key="1">
    <source>
        <dbReference type="ARBA" id="ARBA00011028"/>
    </source>
</evidence>
<dbReference type="PANTHER" id="PTHR42953">
    <property type="entry name" value="HIGH-AFFINITY ZINC UPTAKE SYSTEM PROTEIN ZNUA-RELATED"/>
    <property type="match status" value="1"/>
</dbReference>
<feature type="chain" id="PRO_5047434731" description="Zinc ABC transporter substrate-binding protein" evidence="5">
    <location>
        <begin position="24"/>
        <end position="432"/>
    </location>
</feature>
<reference evidence="6 7" key="1">
    <citation type="submission" date="2014-07" db="EMBL/GenBank/DDBJ databases">
        <title>Complete genome sequence of Corynebacterium atypicum DSM 44849: identifiction of the mycolic acid biosynthesis genes.</title>
        <authorList>
            <person name="Tippelt A."/>
            <person name="Mollmann S."/>
            <person name="Albersmeier A."/>
            <person name="Jaenicke S."/>
            <person name="Ruckert C."/>
            <person name="Tauch A."/>
        </authorList>
    </citation>
    <scope>NUCLEOTIDE SEQUENCE [LARGE SCALE GENOMIC DNA]</scope>
    <source>
        <strain evidence="6 7">R2070</strain>
    </source>
</reference>
<dbReference type="InterPro" id="IPR006127">
    <property type="entry name" value="ZnuA-like"/>
</dbReference>
<evidence type="ECO:0000256" key="3">
    <source>
        <dbReference type="ARBA" id="ARBA00022729"/>
    </source>
</evidence>
<gene>
    <name evidence="6" type="ORF">CATYP_07220</name>
</gene>
<dbReference type="InterPro" id="IPR050492">
    <property type="entry name" value="Bact_metal-bind_prot9"/>
</dbReference>
<dbReference type="Proteomes" id="UP000028504">
    <property type="component" value="Chromosome"/>
</dbReference>
<dbReference type="InterPro" id="IPR006128">
    <property type="entry name" value="Lipoprotein_PsaA-like"/>
</dbReference>
<proteinExistence type="inferred from homology"/>
<keyword evidence="7" id="KW-1185">Reference proteome</keyword>
<organism evidence="6 7">
    <name type="scientific">Corynebacterium atypicum</name>
    <dbReference type="NCBI Taxonomy" id="191610"/>
    <lineage>
        <taxon>Bacteria</taxon>
        <taxon>Bacillati</taxon>
        <taxon>Actinomycetota</taxon>
        <taxon>Actinomycetes</taxon>
        <taxon>Mycobacteriales</taxon>
        <taxon>Corynebacteriaceae</taxon>
        <taxon>Corynebacterium</taxon>
    </lineage>
</organism>
<dbReference type="SUPFAM" id="SSF53807">
    <property type="entry name" value="Helical backbone' metal receptor"/>
    <property type="match status" value="1"/>
</dbReference>
<evidence type="ECO:0000256" key="5">
    <source>
        <dbReference type="SAM" id="SignalP"/>
    </source>
</evidence>
<protein>
    <recommendedName>
        <fullName evidence="8">Zinc ABC transporter substrate-binding protein</fullName>
    </recommendedName>
</protein>